<dbReference type="InParanoid" id="B0DTL6"/>
<evidence type="ECO:0000256" key="5">
    <source>
        <dbReference type="ARBA" id="ARBA00022989"/>
    </source>
</evidence>
<feature type="transmembrane region" description="Helical" evidence="8">
    <location>
        <begin position="137"/>
        <end position="161"/>
    </location>
</feature>
<dbReference type="PANTHER" id="PTHR31806">
    <property type="entry name" value="PURINE-CYTOSINE PERMEASE FCY2-RELATED"/>
    <property type="match status" value="1"/>
</dbReference>
<dbReference type="InterPro" id="IPR026030">
    <property type="entry name" value="Pur-cyt_permease_Fcy2/21/22"/>
</dbReference>
<keyword evidence="6 7" id="KW-0472">Membrane</keyword>
<evidence type="ECO:0000256" key="6">
    <source>
        <dbReference type="ARBA" id="ARBA00023136"/>
    </source>
</evidence>
<keyword evidence="3 7" id="KW-0813">Transport</keyword>
<feature type="transmembrane region" description="Helical" evidence="8">
    <location>
        <begin position="204"/>
        <end position="221"/>
    </location>
</feature>
<feature type="transmembrane region" description="Helical" evidence="8">
    <location>
        <begin position="233"/>
        <end position="252"/>
    </location>
</feature>
<accession>B0DTL6</accession>
<feature type="transmembrane region" description="Helical" evidence="8">
    <location>
        <begin position="392"/>
        <end position="412"/>
    </location>
</feature>
<organism evidence="10">
    <name type="scientific">Laccaria bicolor (strain S238N-H82 / ATCC MYA-4686)</name>
    <name type="common">Bicoloured deceiver</name>
    <name type="synonym">Laccaria laccata var. bicolor</name>
    <dbReference type="NCBI Taxonomy" id="486041"/>
    <lineage>
        <taxon>Eukaryota</taxon>
        <taxon>Fungi</taxon>
        <taxon>Dikarya</taxon>
        <taxon>Basidiomycota</taxon>
        <taxon>Agaricomycotina</taxon>
        <taxon>Agaricomycetes</taxon>
        <taxon>Agaricomycetidae</taxon>
        <taxon>Agaricales</taxon>
        <taxon>Agaricineae</taxon>
        <taxon>Hydnangiaceae</taxon>
        <taxon>Laccaria</taxon>
    </lineage>
</organism>
<dbReference type="KEGG" id="lbc:LACBIDRAFT_254256"/>
<dbReference type="Pfam" id="PF02133">
    <property type="entry name" value="Transp_cyt_pur"/>
    <property type="match status" value="1"/>
</dbReference>
<comment type="subcellular location">
    <subcellularLocation>
        <location evidence="1">Membrane</location>
        <topology evidence="1">Multi-pass membrane protein</topology>
    </subcellularLocation>
</comment>
<reference evidence="9 10" key="1">
    <citation type="journal article" date="2008" name="Nature">
        <title>The genome of Laccaria bicolor provides insights into mycorrhizal symbiosis.</title>
        <authorList>
            <person name="Martin F."/>
            <person name="Aerts A."/>
            <person name="Ahren D."/>
            <person name="Brun A."/>
            <person name="Danchin E.G.J."/>
            <person name="Duchaussoy F."/>
            <person name="Gibon J."/>
            <person name="Kohler A."/>
            <person name="Lindquist E."/>
            <person name="Pereda V."/>
            <person name="Salamov A."/>
            <person name="Shapiro H.J."/>
            <person name="Wuyts J."/>
            <person name="Blaudez D."/>
            <person name="Buee M."/>
            <person name="Brokstein P."/>
            <person name="Canbaeck B."/>
            <person name="Cohen D."/>
            <person name="Courty P.E."/>
            <person name="Coutinho P.M."/>
            <person name="Delaruelle C."/>
            <person name="Detter J.C."/>
            <person name="Deveau A."/>
            <person name="DiFazio S."/>
            <person name="Duplessis S."/>
            <person name="Fraissinet-Tachet L."/>
            <person name="Lucic E."/>
            <person name="Frey-Klett P."/>
            <person name="Fourrey C."/>
            <person name="Feussner I."/>
            <person name="Gay G."/>
            <person name="Grimwood J."/>
            <person name="Hoegger P.J."/>
            <person name="Jain P."/>
            <person name="Kilaru S."/>
            <person name="Labbe J."/>
            <person name="Lin Y.C."/>
            <person name="Legue V."/>
            <person name="Le Tacon F."/>
            <person name="Marmeisse R."/>
            <person name="Melayah D."/>
            <person name="Montanini B."/>
            <person name="Muratet M."/>
            <person name="Nehls U."/>
            <person name="Niculita-Hirzel H."/>
            <person name="Oudot-Le Secq M.P."/>
            <person name="Peter M."/>
            <person name="Quesneville H."/>
            <person name="Rajashekar B."/>
            <person name="Reich M."/>
            <person name="Rouhier N."/>
            <person name="Schmutz J."/>
            <person name="Yin T."/>
            <person name="Chalot M."/>
            <person name="Henrissat B."/>
            <person name="Kuees U."/>
            <person name="Lucas S."/>
            <person name="Van de Peer Y."/>
            <person name="Podila G.K."/>
            <person name="Polle A."/>
            <person name="Pukkila P.J."/>
            <person name="Richardson P.M."/>
            <person name="Rouze P."/>
            <person name="Sanders I.R."/>
            <person name="Stajich J.E."/>
            <person name="Tunlid A."/>
            <person name="Tuskan G."/>
            <person name="Grigoriev I.V."/>
        </authorList>
    </citation>
    <scope>NUCLEOTIDE SEQUENCE [LARGE SCALE GENOMIC DNA]</scope>
    <source>
        <strain evidence="10">S238N-H82 / ATCC MYA-4686</strain>
    </source>
</reference>
<gene>
    <name evidence="9" type="ORF">LACBIDRAFT_254256</name>
</gene>
<evidence type="ECO:0000256" key="4">
    <source>
        <dbReference type="ARBA" id="ARBA00022692"/>
    </source>
</evidence>
<dbReference type="AlphaFoldDB" id="B0DTL6"/>
<evidence type="ECO:0000313" key="10">
    <source>
        <dbReference type="Proteomes" id="UP000001194"/>
    </source>
</evidence>
<feature type="transmembrane region" description="Helical" evidence="8">
    <location>
        <begin position="476"/>
        <end position="495"/>
    </location>
</feature>
<evidence type="ECO:0000313" key="9">
    <source>
        <dbReference type="EMBL" id="EDR02138.1"/>
    </source>
</evidence>
<evidence type="ECO:0000256" key="3">
    <source>
        <dbReference type="ARBA" id="ARBA00022448"/>
    </source>
</evidence>
<proteinExistence type="inferred from homology"/>
<dbReference type="Proteomes" id="UP000001194">
    <property type="component" value="Unassembled WGS sequence"/>
</dbReference>
<evidence type="ECO:0000256" key="2">
    <source>
        <dbReference type="ARBA" id="ARBA00008974"/>
    </source>
</evidence>
<feature type="transmembrane region" description="Helical" evidence="8">
    <location>
        <begin position="364"/>
        <end position="385"/>
    </location>
</feature>
<evidence type="ECO:0000256" key="1">
    <source>
        <dbReference type="ARBA" id="ARBA00004141"/>
    </source>
</evidence>
<feature type="transmembrane region" description="Helical" evidence="8">
    <location>
        <begin position="272"/>
        <end position="296"/>
    </location>
</feature>
<feature type="transmembrane region" description="Helical" evidence="8">
    <location>
        <begin position="330"/>
        <end position="358"/>
    </location>
</feature>
<name>B0DTL6_LACBS</name>
<evidence type="ECO:0000256" key="7">
    <source>
        <dbReference type="PIRNR" id="PIRNR002744"/>
    </source>
</evidence>
<dbReference type="GeneID" id="6082880"/>
<feature type="transmembrane region" description="Helical" evidence="8">
    <location>
        <begin position="68"/>
        <end position="91"/>
    </location>
</feature>
<sequence length="503" mass="54238">MSLDEKEDVEKEGGTWQPVTAIASLPSNTSPLYTDRWTRKLLSYGVESQGIQPVPVEERTDTQFSKIFFLWFSWNVNILTFSAGTLGPAIFGLGLRDSCLTILFFNIICCAPPAYLATWGPKLGMRQMVISRYSFGYYGIIIPCILNLVNMCGFSILNCILGGQALASAGNGNLSWTVGIVVIAIISLLVSFCGYEVLNWYEKVSWVPVLITFIIALGVGGKHLSNPPLAEPATAAGVLGFAGTLAGFAITFSSLSSDFTTYYRPDVSGWRIFGYPFAGLLLPIVTLQCLGAAVVISAPSIPAWEQGYAGGNIGGLLEAMVRPTGGFGKFLAVLLSLSVAGNIAATFYSISLNIQIFIPPLVVVPRYVFSLVATAIVIPISIVGAHRFYDTIINFLGLIGYWASAFIAIIILEHLVIRHNDPAEYLQYDLDDWDTPRRLPSGIAALAAGIASFGLVIPCMSQVWFTGPIAKTTGDIGFEVAFGVSAVLYLPFPLLEIRILGHV</sequence>
<dbReference type="GO" id="GO:0005886">
    <property type="term" value="C:plasma membrane"/>
    <property type="evidence" value="ECO:0007669"/>
    <property type="project" value="TreeGrafter"/>
</dbReference>
<keyword evidence="4 8" id="KW-0812">Transmembrane</keyword>
<dbReference type="HOGENOM" id="CLU_026016_2_0_1"/>
<dbReference type="Gene3D" id="1.10.4160.10">
    <property type="entry name" value="Hydantoin permease"/>
    <property type="match status" value="1"/>
</dbReference>
<dbReference type="PANTHER" id="PTHR31806:SF5">
    <property type="entry name" value="PURINE-CYTOSINE PERMEASE FCY21"/>
    <property type="match status" value="1"/>
</dbReference>
<feature type="transmembrane region" description="Helical" evidence="8">
    <location>
        <begin position="98"/>
        <end position="117"/>
    </location>
</feature>
<evidence type="ECO:0000256" key="8">
    <source>
        <dbReference type="SAM" id="Phobius"/>
    </source>
</evidence>
<keyword evidence="5 8" id="KW-1133">Transmembrane helix</keyword>
<keyword evidence="10" id="KW-1185">Reference proteome</keyword>
<dbReference type="RefSeq" id="XP_001887295.1">
    <property type="nucleotide sequence ID" value="XM_001887260.1"/>
</dbReference>
<dbReference type="GO" id="GO:0022857">
    <property type="term" value="F:transmembrane transporter activity"/>
    <property type="evidence" value="ECO:0007669"/>
    <property type="project" value="InterPro"/>
</dbReference>
<feature type="transmembrane region" description="Helical" evidence="8">
    <location>
        <begin position="173"/>
        <end position="198"/>
    </location>
</feature>
<dbReference type="PIRSF" id="PIRSF002744">
    <property type="entry name" value="Pur-cyt_permease"/>
    <property type="match status" value="1"/>
</dbReference>
<feature type="transmembrane region" description="Helical" evidence="8">
    <location>
        <begin position="443"/>
        <end position="464"/>
    </location>
</feature>
<dbReference type="InterPro" id="IPR001248">
    <property type="entry name" value="Pur-cyt_permease"/>
</dbReference>
<dbReference type="OrthoDB" id="2116389at2759"/>
<dbReference type="EMBL" id="DS547133">
    <property type="protein sequence ID" value="EDR02138.1"/>
    <property type="molecule type" value="Genomic_DNA"/>
</dbReference>
<protein>
    <submittedName>
        <fullName evidence="9">Cytosine-purine permease</fullName>
    </submittedName>
</protein>
<comment type="similarity">
    <text evidence="2 7">Belongs to the purine-cytosine permease (2.A.39) family.</text>
</comment>